<keyword evidence="8" id="KW-1185">Reference proteome</keyword>
<dbReference type="Proteomes" id="UP000798951">
    <property type="component" value="Unassembled WGS sequence"/>
</dbReference>
<dbReference type="Gene3D" id="3.30.300.30">
    <property type="match status" value="4"/>
</dbReference>
<evidence type="ECO:0000256" key="4">
    <source>
        <dbReference type="ARBA" id="ARBA00022737"/>
    </source>
</evidence>
<dbReference type="Gene3D" id="1.10.1200.10">
    <property type="entry name" value="ACP-like"/>
    <property type="match status" value="4"/>
</dbReference>
<dbReference type="InterPro" id="IPR036736">
    <property type="entry name" value="ACP-like_sf"/>
</dbReference>
<dbReference type="Gene3D" id="2.30.38.10">
    <property type="entry name" value="Luciferase, Domain 3"/>
    <property type="match status" value="3"/>
</dbReference>
<evidence type="ECO:0000313" key="8">
    <source>
        <dbReference type="Proteomes" id="UP000798951"/>
    </source>
</evidence>
<evidence type="ECO:0000313" key="7">
    <source>
        <dbReference type="EMBL" id="KAF0849421.1"/>
    </source>
</evidence>
<evidence type="ECO:0000256" key="1">
    <source>
        <dbReference type="ARBA" id="ARBA00001957"/>
    </source>
</evidence>
<dbReference type="NCBIfam" id="TIGR01733">
    <property type="entry name" value="AA-adenyl-dom"/>
    <property type="match status" value="4"/>
</dbReference>
<evidence type="ECO:0000256" key="5">
    <source>
        <dbReference type="ARBA" id="ARBA00023194"/>
    </source>
</evidence>
<dbReference type="InterPro" id="IPR023213">
    <property type="entry name" value="CAT-like_dom_sf"/>
</dbReference>
<dbReference type="Gene3D" id="3.40.50.12780">
    <property type="entry name" value="N-terminal domain of ligase-like"/>
    <property type="match status" value="1"/>
</dbReference>
<dbReference type="PANTHER" id="PTHR45527:SF1">
    <property type="entry name" value="FATTY ACID SYNTHASE"/>
    <property type="match status" value="1"/>
</dbReference>
<keyword evidence="3" id="KW-0597">Phosphoprotein</keyword>
<dbReference type="SUPFAM" id="SSF52777">
    <property type="entry name" value="CoA-dependent acyltransferases"/>
    <property type="match status" value="12"/>
</dbReference>
<dbReference type="InterPro" id="IPR020845">
    <property type="entry name" value="AMP-binding_CS"/>
</dbReference>
<evidence type="ECO:0000259" key="6">
    <source>
        <dbReference type="PROSITE" id="PS50075"/>
    </source>
</evidence>
<dbReference type="NCBIfam" id="NF003417">
    <property type="entry name" value="PRK04813.1"/>
    <property type="match status" value="4"/>
</dbReference>
<dbReference type="RefSeq" id="WP_067978242.1">
    <property type="nucleotide sequence ID" value="NZ_VMSD01000001.1"/>
</dbReference>
<dbReference type="EMBL" id="VMSD01000001">
    <property type="protein sequence ID" value="KAF0849421.1"/>
    <property type="molecule type" value="Genomic_DNA"/>
</dbReference>
<dbReference type="SUPFAM" id="SSF56801">
    <property type="entry name" value="Acetyl-CoA synthetase-like"/>
    <property type="match status" value="4"/>
</dbReference>
<feature type="domain" description="Carrier" evidence="6">
    <location>
        <begin position="3053"/>
        <end position="3127"/>
    </location>
</feature>
<dbReference type="InterPro" id="IPR009081">
    <property type="entry name" value="PP-bd_ACP"/>
</dbReference>
<dbReference type="Pfam" id="PF13193">
    <property type="entry name" value="AMP-binding_C"/>
    <property type="match status" value="4"/>
</dbReference>
<dbReference type="InterPro" id="IPR042099">
    <property type="entry name" value="ANL_N_sf"/>
</dbReference>
<dbReference type="Pfam" id="PF00501">
    <property type="entry name" value="AMP-binding"/>
    <property type="match status" value="4"/>
</dbReference>
<dbReference type="Gene3D" id="3.30.559.10">
    <property type="entry name" value="Chloramphenicol acetyltransferase-like domain"/>
    <property type="match status" value="6"/>
</dbReference>
<comment type="cofactor">
    <cofactor evidence="1">
        <name>pantetheine 4'-phosphate</name>
        <dbReference type="ChEBI" id="CHEBI:47942"/>
    </cofactor>
</comment>
<dbReference type="InterPro" id="IPR010060">
    <property type="entry name" value="NRPS_synth"/>
</dbReference>
<dbReference type="InterPro" id="IPR045851">
    <property type="entry name" value="AMP-bd_C_sf"/>
</dbReference>
<name>A0ABQ6YVF4_9NOCA</name>
<dbReference type="CDD" id="cd05930">
    <property type="entry name" value="A_NRPS"/>
    <property type="match status" value="3"/>
</dbReference>
<reference evidence="7 8" key="1">
    <citation type="submission" date="2019-07" db="EMBL/GenBank/DDBJ databases">
        <title>Genomic Encyclopedia of Type Strains, Phase IV (KMG-IV): sequencing the most valuable type-strain genomes for metagenomic binning, comparative biology and taxonomic classification.</title>
        <authorList>
            <person name="Goeker M."/>
        </authorList>
    </citation>
    <scope>NUCLEOTIDE SEQUENCE [LARGE SCALE GENOMIC DNA]</scope>
    <source>
        <strain evidence="7 8">DSM 44831</strain>
    </source>
</reference>
<dbReference type="InterPro" id="IPR020806">
    <property type="entry name" value="PKS_PP-bd"/>
</dbReference>
<dbReference type="Gene3D" id="3.30.559.30">
    <property type="entry name" value="Nonribosomal peptide synthetase, condensation domain"/>
    <property type="match status" value="6"/>
</dbReference>
<gene>
    <name evidence="7" type="ORF">FNL39_101860</name>
</gene>
<dbReference type="InterPro" id="IPR001242">
    <property type="entry name" value="Condensation_dom"/>
</dbReference>
<dbReference type="InterPro" id="IPR000873">
    <property type="entry name" value="AMP-dep_synth/lig_dom"/>
</dbReference>
<dbReference type="NCBIfam" id="TIGR01720">
    <property type="entry name" value="NRPS-para261"/>
    <property type="match status" value="1"/>
</dbReference>
<dbReference type="PROSITE" id="PS00455">
    <property type="entry name" value="AMP_BINDING"/>
    <property type="match status" value="3"/>
</dbReference>
<evidence type="ECO:0000256" key="2">
    <source>
        <dbReference type="ARBA" id="ARBA00022450"/>
    </source>
</evidence>
<dbReference type="InterPro" id="IPR025110">
    <property type="entry name" value="AMP-bd_C"/>
</dbReference>
<dbReference type="Gene3D" id="3.40.50.980">
    <property type="match status" value="6"/>
</dbReference>
<dbReference type="SMART" id="SM00823">
    <property type="entry name" value="PKS_PP"/>
    <property type="match status" value="4"/>
</dbReference>
<accession>A0ABQ6YVF4</accession>
<dbReference type="InterPro" id="IPR006162">
    <property type="entry name" value="Ppantetheine_attach_site"/>
</dbReference>
<feature type="domain" description="Carrier" evidence="6">
    <location>
        <begin position="958"/>
        <end position="1033"/>
    </location>
</feature>
<proteinExistence type="predicted"/>
<dbReference type="PROSITE" id="PS00012">
    <property type="entry name" value="PHOSPHOPANTETHEINE"/>
    <property type="match status" value="3"/>
</dbReference>
<dbReference type="PROSITE" id="PS50075">
    <property type="entry name" value="CARRIER"/>
    <property type="match status" value="4"/>
</dbReference>
<evidence type="ECO:0000256" key="3">
    <source>
        <dbReference type="ARBA" id="ARBA00022553"/>
    </source>
</evidence>
<keyword evidence="2" id="KW-0596">Phosphopantetheine</keyword>
<protein>
    <submittedName>
        <fullName evidence="7">Non-ribosomal peptide synthase protein (TIGR01720 family)/amino acid adenylation domain-containing protein</fullName>
    </submittedName>
</protein>
<dbReference type="CDD" id="cd19540">
    <property type="entry name" value="LCL_NRPS-like"/>
    <property type="match status" value="3"/>
</dbReference>
<feature type="domain" description="Carrier" evidence="6">
    <location>
        <begin position="2007"/>
        <end position="2082"/>
    </location>
</feature>
<organism evidence="7 8">
    <name type="scientific">Nocardia caishijiensis</name>
    <dbReference type="NCBI Taxonomy" id="184756"/>
    <lineage>
        <taxon>Bacteria</taxon>
        <taxon>Bacillati</taxon>
        <taxon>Actinomycetota</taxon>
        <taxon>Actinomycetes</taxon>
        <taxon>Mycobacteriales</taxon>
        <taxon>Nocardiaceae</taxon>
        <taxon>Nocardia</taxon>
    </lineage>
</organism>
<comment type="caution">
    <text evidence="7">The sequence shown here is derived from an EMBL/GenBank/DDBJ whole genome shotgun (WGS) entry which is preliminary data.</text>
</comment>
<dbReference type="SUPFAM" id="SSF47336">
    <property type="entry name" value="ACP-like"/>
    <property type="match status" value="4"/>
</dbReference>
<keyword evidence="4" id="KW-0677">Repeat</keyword>
<dbReference type="Pfam" id="PF00668">
    <property type="entry name" value="Condensation"/>
    <property type="match status" value="6"/>
</dbReference>
<sequence length="5413" mass="580436">MVEQEFPLTPQQYGVWLAQKLDPEIPFNVAAYMDFYGDIDLDVLADCMAAMGPELRAGIVNFTVADDHVYQFRREVSDWRPGFTDISERPDRETYVTQLMTEISAVPFDLERDALARVELIKYSEQRILLLLVFHHIVSDAAGCLMSAYRVLEHYRSRVDGTELPPTKFVDLDVILAESDRYRQSPRFEKDRRFWSDFLDPSVEGLRIQGTPTPGPTRIIAAGSDISAETIQNLGRAADGLGVSLPVLLISSLVIGLHGLSDTDEFLVQLAVANRVGRCRSTPCLLANAVPVRLSPEPDDEFKSFGSEIVAQVSAAMRHGKFDVTSIRSLAVEKGMQGSFGPMVNIIPFLGVEEFPGGHVEFRHIMNPTADLSISVVYDPDQAAGGRIEFGADSREYSESDLAAYLDTVLSVIDQVIAEPDMRLMDVGIVDPVEEQRILRSWNETTTGIDRGRTVVDLFELQVAQTPKAIAVVGDGGQKSYEELNSAANVLARSLIDVGVGPDELVAIAVERSIDMVVAVFAVLKAGGAYLAIDLTHSGERLAYILSDTAPAAFIATPTALATLPDIDDVPVIDPVVTHAEEQADANITDGDRRGALRPDNLAYLIYTSGSTGRPKAVAVHHRGIANLVATERLLVPGDRVLFSTSVSFDVSVWELLAPLCAGATLVVVRDLLAVTEPLADSCQVICAAPSAIGELLTQEPVPRVLAEAETLVFGGEAIPRRMIEQAREAIRGVRIVNWYGPSEATIYATSAMLHPGAEFDGAAFTIGGPIDNVTVYVLDTWLRPVPIGVAGELYIGGTGVSRGYRNRPGLTAGRFIADPRGASGARLYRTGDIVRWTSGGELEFVGRADDQVKVRGFRVEPGEVESALAAHPGVGRAVVVVGESTGGHGKQLIGYVVPTGGGADAHQIRAFVAARLPGYMVPAAIVVIDRLPLTASGKLDRAALPEPVFTGVGAYREPSGRVELAVSAIFAEVLGVERVGADDSFFDLGGHSLSAMRLIALVRSELDAELAIRAVFESPTVAGIAAAVGRAGKARPALCRYERPAILPLSFAQQRLWFLFRLLGPSAIYNIPMAVRLIGPVDVEALRAAVTDVAIRHEALRTMFGEVDGLATQQIVDDAEVPVRIGEFSADAVDELARHAFDLTREIPIRAGVLRDLSASDEQWVVVLVVHHIAADGASMAPLARDILVAYAARCRGGMPDWAEPVVQYADYTLWQRDLLGDLGDPDSLAAEQFAYWEDELAGVPPVIALPTDRPRPPIASHRGDVVDFAISPATRARIDELARASSATASMVLQTALAMLLTRLGAGTDIVLGAPIAGRTDEAVAELVGYFANTWVLRVDTSGNPGFDALLERVRDKAIEAYTRQDLPFETLVEQLNPMRSGSYHPLFQVALAFQNNPLPDPTLARALVRELTVARFPVTTGTARFDLSFTIGEPVAGDAEFTGSVEFATDLFDRPTVERMTAAFVRVVEQVVADPTVRLAELEILAEDERNQILLAWNAAEAHLEPQLTVVDLFDHVVAATPDAVAVMCAGKEYSYRRLHAEADALARTLVATGVGPDGVVAVAIERSFELVVAAVGVLKAGGVYLPIDLAHASERVARILAQATPVALVVHGGIRDLPGVGGLPVIDLDTIATDSPGRLPSAARLDDLAYTVYTSGSTGQPKGVALTHRNLAGLVGQRWRVGRGERALVHSSVGFDASVAEIWPALVGGGSLVIASRAESTDPGRLLALISTSGVDRLLITPLLLAALLEHPDASAALARVSRMAVGADVVTADLVRDLASIAPGVRAEIWYGPTEVAVYATRYVVESALTTVPIGAPITNTCVYVLDHWLCPVPAGVAGELYIGGTGVARGYQREPGLTAARFVADPFGATGGRLYRTGDLARWTSAGLLEFVGRSDDQVKIRGFRVEPGEVVAALTRHPDITRALVVAKESTGGSRLVGYVVANADVDPAEVRRFLATRVPEYMVPTAIVVLDRLPLTVNGKPDAAALPEPVFIDVEQYLEPTGPVETTIATIFSEVLGVERVGAADSFFDLGGHSLSAMRLIARVRTELRVELTVRMIFDAPTVSGLAATLDRGTRVRAPLTVRERPAVVPLSYAQRRLWFLFRLQGPAPTYNVPLGVRLSGPVDVAALRCAINDVVARHEALRTIFVEVDGVGAQRVLESAGVPVEVGEFSVEAAGDLARHAFDLANEIPIRAGIFAVDADHSVVLLVMHHIACDGASVAPLARDLLLAYSSRRRGSEPSWEALPVQYVDYTLWQRDSLGDQQDPASLMARQMDYWRTELAGIPEVIELPTDRPRPTIASYRGATVDFTVAPEPRARITELARAGGATVSMVLQAALAALLTRLGAGTDIVLGAPVSGRTDDAMTDLVGFFVNTWVLRVDTGGNPTFTELLARVRAKALDAYTHQDLPFESLVEQLSPARSTAYHPLFQVALAFQNNPLPDPSMARALVPELIVEQFPATSAAARYDLWFTVGDDLSGSVEFATDLFDRTSVESLVARYVRLLEQIATDPGMRLTDVAIMDHAERDLILRHWHTTAAPVDPMVTVNDLFERRVAMSPEATAVVFDGVEYTYGQLSARADAIAAALISIGVEPDDIVAVAVERSFDLVAAMVGVLTAGGAYLPIDPAHASERLAYTLADARPSALVSAGAVLPIPEDLPVIDLDTTESVERTAVRRREPRPDHIAYVIYTSGSTGRPKGVAVTHRNVVNLLADIGRQLTLDAADVWAMVHSPAFDFSVWEVWGALSTGGSVVIAPSTTVRSPESLAALLVERGVTVLSQTPTAWYTLAETGVHHDPRSALRLVVFGGEALDPSRLGDADPRDPVFVNMYGITENTVHATALLLAPEHRVSSRSPIGTPLPNVEVFVLDGSLRPVPVGVPGELYLGGAGVTRGYRHRAGLTAARFVAHPFGRAGQRVYRTGDMVRWTGDGALEYLGRADAQVKVRGFRVEPGEIEAVLLGHPGVARAAVIARETAGTRQLLGYVVPDRRHTALDGREVREFADERLPEFMVPSAIMVLDELPTTVNGKLDREALPTPVFTSTAAFRPANTPTESTIASVFAELLDVAVVGVDDSFFDLGGDSIIAIQLVSRAKSHGVEFSVRDVFECRTPAQLARRADAAEPRVVLAELPGGGLGELPLLPIARRLLDGDHGFDRFNQSMVLTLPVGIDRAGLVTVMTTLLDHHDMLRARLVVDAAGGKRLVVAEPGSVDVDELLVTIAADDPTPDIAAAALDTAAARLRPLAGAVVAAVWLDRGRDVPGRLVLAIHHLAVDAVSWRIIIADLMTAWAAVTRGAVPELPATGTSMRRWSHALTELGASGARSLELDRWKALGRHADPLLGARPFDPAIDTRSTTESVRVTVAPELTDSLLTGLPAKYRATVEEGVIAGIALALAQWRAQRGCDATATVIDVERHGRTEDVVAGADLSRTVGWFTAMSPVRIDLADLDRSTEAAIGDVIQLVKERVRAIPDRGIGFGVLRYLDPTNGTELADIRPQLSLNYLGSVATPPEADWTPDASLSFLTSRPDPDMPMLSAVEVSAIIVDGQLAADFAFPSQLLSTSDVAALAQLWVEAVTTIAVHLDTVPFRRATPSDFDPTTATKRDIDTWEATFGELADVLPLTPLQSGLYFHAALADQRLDVYTAQIDLAFTGAADEARWRVAAGALLARQASLRAAFRSAGDGSTYQVIPSEVELPWRTVELVGHTPDELARVRAELRDADRCAPFDLADAANLRFTLVRFGDAEFSRIVTIHHILVDGWSMPLLVRELLTLYVTRGDGTVLGPRPDFGQYPRWIARGDAAATLAAWQAELAGVSEATLLAPAHRAAHAVPREFSLMAGAELTAAIKAVATGLGVTPNTVMQLAWATVLAAATGREDVVFATTVSGRPPSLPNVESIIGLFINTLPVRVRLAPTDTVAATLVDLQRRQVELMDHHHFVGLAEIQRAVGAGAVMDTILAFESYPVDLDRLREQAENLDGLTVVGVELTDASHYPLALTVRFTDSDLYLEVGYQSALFDDAHVRGIVDQLLRVLEQIAERPPMRLSELTVLSADQRELVAGQRAVVSAGATTVVDLFEQQVVRSPDAVAVLSGGDAYTYRQLNTRADALAGTLVSAGIGPDDVVAVGIDRSFEFVVAVVGVLKAGGSYLAIDTAHSGERLHSVLTDAKPAALVTTSTAQTGLPAITGLTPIRLDTLDTAAVSRVGRGRPPLDAMAYVVYTSGSTGRPKGVAVTHRGLADLTRQRWRVGPGDRALVHSSVGFDASVAEIWPALVGGGTLVIADRHRTGSLTELLRMIHDSGVTRLFATPLLLAALLEDPGAPNALRGVERIAVGADAVHGSLVGRLAGVAPSIELINWYGPSEATVYATEYVVDAGFDGDWVPIGRPTANTRAYVLDGWLRPVPVGAVGELYLGGPGLARGYRDRSGLSAARFVADPFGAPGERLYRTGDVVRWSTTRELEFVGRSDDQVKIRGFRVEPGEVEAALLAHHDVRQAVVLGVESPSGDKQLVAYAVADHTDHAPLRAFVAERLPDFMVPTHIVQLAELPLTSSGKVDRAALPAPVFADSTAYRPPSGPVEITLAGLFAEILGVSHVGADDSFFALGGHSLSAMRLIARTRTELGVELPIRAVFDAPTVAGLAAALDRGVAVRTAVRVFERPAVVPLSFAQQRLWFLFRLEGPSPTYNIPLGVKLTGPVDVDALHAAIDDVVARHEALRTRFVEIDGVGTQQVAPVADVPVAVGELTADAVIDTVGHAFDLTREIPIRAGIFRAAEAGPDHWVVVLVVHHIAGDGASLVPLARDILIAYAARRVGAVPEWGPLPVQYVDYTLWQRELLGDPDDAESVIARQFAYWKRELAGIPEVSKLRTDRPRPAVASYRGGEVNFTIRPDLRARLEGLAMANGATVSMVLQASLSVLLTRLGAGTDVVIGSPVAGRTDEALAELVGFFVNTWVLRVDTSGNPEFVEILGRVRAKALDAYAHQDLPFDTLVERLNPARSASHHPLFQVALVFQNNPMPDPELARTLVPELTVESFPTATGAARFDFWFNIGDHVDHTSDAPDGFAGSVEYAADLFERETVERIVAGYLRVLEQVAANHVIRVAEVEIIDRAERDLLLRLGGAAEPMDGIVVATTFAPARIPELLTRALGQGERVNGVGLAELLDDPKRLVGATATCVLILVRAADQVGPTDLAALAQTYLRAIAVLAEQIPVVIGVAPTQLARQDLTSWEDDLLDAARRVPNVAVVRRTSWTSQHAVASEFDGDSFSLEFQAAMALTAARTLRAITAVRPRLIVVEPSVISNAEVTARLLEWHSAGTRLVLATASDAVSSPPVASHFTVIETDGQPLSDVLESLAHRFGVDLPELVYLDHDASVVAELRTTFPDLLAITWPAAEEIPAFLDRLWPFRPIAKVTT</sequence>
<dbReference type="Pfam" id="PF00550">
    <property type="entry name" value="PP-binding"/>
    <property type="match status" value="4"/>
</dbReference>
<dbReference type="InterPro" id="IPR010071">
    <property type="entry name" value="AA_adenyl_dom"/>
</dbReference>
<feature type="domain" description="Carrier" evidence="6">
    <location>
        <begin position="4573"/>
        <end position="4648"/>
    </location>
</feature>
<keyword evidence="5" id="KW-0045">Antibiotic biosynthesis</keyword>
<dbReference type="PANTHER" id="PTHR45527">
    <property type="entry name" value="NONRIBOSOMAL PEPTIDE SYNTHETASE"/>
    <property type="match status" value="1"/>
</dbReference>